<accession>A0A3G4ZSZ2</accession>
<feature type="region of interest" description="Disordered" evidence="1">
    <location>
        <begin position="61"/>
        <end position="92"/>
    </location>
</feature>
<protein>
    <submittedName>
        <fullName evidence="2">Uncharacterized protein</fullName>
    </submittedName>
</protein>
<organism evidence="2">
    <name type="scientific">Terrestrivirus sp</name>
    <dbReference type="NCBI Taxonomy" id="2487775"/>
    <lineage>
        <taxon>Viruses</taxon>
        <taxon>Varidnaviria</taxon>
        <taxon>Bamfordvirae</taxon>
        <taxon>Nucleocytoviricota</taxon>
        <taxon>Megaviricetes</taxon>
        <taxon>Imitervirales</taxon>
        <taxon>Mimiviridae</taxon>
        <taxon>Klosneuvirinae</taxon>
    </lineage>
</organism>
<evidence type="ECO:0000313" key="2">
    <source>
        <dbReference type="EMBL" id="AYV76559.1"/>
    </source>
</evidence>
<name>A0A3G4ZSZ2_9VIRU</name>
<reference evidence="2" key="1">
    <citation type="submission" date="2018-10" db="EMBL/GenBank/DDBJ databases">
        <title>Hidden diversity of soil giant viruses.</title>
        <authorList>
            <person name="Schulz F."/>
            <person name="Alteio L."/>
            <person name="Goudeau D."/>
            <person name="Ryan E.M."/>
            <person name="Malmstrom R.R."/>
            <person name="Blanchard J."/>
            <person name="Woyke T."/>
        </authorList>
    </citation>
    <scope>NUCLEOTIDE SEQUENCE</scope>
    <source>
        <strain evidence="2">TEV1</strain>
    </source>
</reference>
<feature type="compositionally biased region" description="Basic and acidic residues" evidence="1">
    <location>
        <begin position="69"/>
        <end position="92"/>
    </location>
</feature>
<sequence>MESPKNSEDLPSYQEIENEQLRDKIKALESELMTQKEINKQLENQNKIKTLESELMTQKEINKQLENQNKQKDTDKQLESNKPDKQETKSDKIWSKRGGYYLGKTYYPEEWKERSLWDLQQELRTLSQY</sequence>
<dbReference type="EMBL" id="MK071986">
    <property type="protein sequence ID" value="AYV76559.1"/>
    <property type="molecule type" value="Genomic_DNA"/>
</dbReference>
<proteinExistence type="predicted"/>
<gene>
    <name evidence="2" type="ORF">Terrestrivirus8_52</name>
</gene>
<evidence type="ECO:0000256" key="1">
    <source>
        <dbReference type="SAM" id="MobiDB-lite"/>
    </source>
</evidence>